<dbReference type="InterPro" id="IPR018165">
    <property type="entry name" value="Ala-tRNA-synth_IIc_core"/>
</dbReference>
<keyword evidence="3" id="KW-0479">Metal-binding</keyword>
<dbReference type="InterPro" id="IPR018164">
    <property type="entry name" value="Ala-tRNA-synth_IIc_N"/>
</dbReference>
<feature type="coiled-coil region" evidence="5">
    <location>
        <begin position="250"/>
        <end position="280"/>
    </location>
</feature>
<dbReference type="EMBL" id="JACLYY010000004">
    <property type="protein sequence ID" value="MBM6737518.1"/>
    <property type="molecule type" value="Genomic_DNA"/>
</dbReference>
<reference evidence="7 8" key="1">
    <citation type="journal article" date="2021" name="Sci. Rep.">
        <title>The distribution of antibiotic resistance genes in chicken gut microbiota commensals.</title>
        <authorList>
            <person name="Juricova H."/>
            <person name="Matiasovicova J."/>
            <person name="Kubasova T."/>
            <person name="Cejkova D."/>
            <person name="Rychlik I."/>
        </authorList>
    </citation>
    <scope>NUCLEOTIDE SEQUENCE [LARGE SCALE GENOMIC DNA]</scope>
    <source>
        <strain evidence="7 8">An773</strain>
    </source>
</reference>
<dbReference type="Gene3D" id="2.40.30.130">
    <property type="match status" value="1"/>
</dbReference>
<keyword evidence="8" id="KW-1185">Reference proteome</keyword>
<evidence type="ECO:0000256" key="1">
    <source>
        <dbReference type="ARBA" id="ARBA00001947"/>
    </source>
</evidence>
<dbReference type="SMART" id="SM00863">
    <property type="entry name" value="tRNA_SAD"/>
    <property type="match status" value="1"/>
</dbReference>
<keyword evidence="4" id="KW-0862">Zinc</keyword>
<comment type="subcellular location">
    <subcellularLocation>
        <location evidence="2">Cytoplasm</location>
    </subcellularLocation>
</comment>
<dbReference type="InterPro" id="IPR051335">
    <property type="entry name" value="Alanyl-tRNA_Editing_Enzymes"/>
</dbReference>
<feature type="domain" description="Alanyl-transfer RNA synthetases family profile" evidence="6">
    <location>
        <begin position="1"/>
        <end position="222"/>
    </location>
</feature>
<dbReference type="InterPro" id="IPR018163">
    <property type="entry name" value="Thr/Ala-tRNA-synth_IIc_edit"/>
</dbReference>
<dbReference type="InterPro" id="IPR012947">
    <property type="entry name" value="tRNA_SAD"/>
</dbReference>
<protein>
    <recommendedName>
        <fullName evidence="6">Alanyl-transfer RNA synthetases family profile domain-containing protein</fullName>
    </recommendedName>
</protein>
<dbReference type="PROSITE" id="PS50860">
    <property type="entry name" value="AA_TRNA_LIGASE_II_ALA"/>
    <property type="match status" value="1"/>
</dbReference>
<evidence type="ECO:0000256" key="2">
    <source>
        <dbReference type="ARBA" id="ARBA00004496"/>
    </source>
</evidence>
<organism evidence="7 8">
    <name type="scientific">Faecalicatena fissicatena</name>
    <dbReference type="NCBI Taxonomy" id="290055"/>
    <lineage>
        <taxon>Bacteria</taxon>
        <taxon>Bacillati</taxon>
        <taxon>Bacillota</taxon>
        <taxon>Clostridia</taxon>
        <taxon>Lachnospirales</taxon>
        <taxon>Lachnospiraceae</taxon>
        <taxon>Faecalicatena</taxon>
    </lineage>
</organism>
<proteinExistence type="predicted"/>
<keyword evidence="5" id="KW-0175">Coiled coil</keyword>
<dbReference type="InterPro" id="IPR009000">
    <property type="entry name" value="Transl_B-barrel_sf"/>
</dbReference>
<accession>A0ABS2E7A3</accession>
<evidence type="ECO:0000313" key="8">
    <source>
        <dbReference type="Proteomes" id="UP000716906"/>
    </source>
</evidence>
<dbReference type="Pfam" id="PF01411">
    <property type="entry name" value="tRNA-synt_2c"/>
    <property type="match status" value="1"/>
</dbReference>
<comment type="caution">
    <text evidence="7">The sequence shown here is derived from an EMBL/GenBank/DDBJ whole genome shotgun (WGS) entry which is preliminary data.</text>
</comment>
<dbReference type="PANTHER" id="PTHR43462">
    <property type="entry name" value="ALANYL-TRNA EDITING PROTEIN"/>
    <property type="match status" value="1"/>
</dbReference>
<evidence type="ECO:0000256" key="5">
    <source>
        <dbReference type="SAM" id="Coils"/>
    </source>
</evidence>
<sequence>MTRKLFYEDSHMREFEARVLSCQACEKGGGFWIVLDQTCFFPEGGGQYADTGYLGEIKVVDAQERDGVVYHRTEEALEPGEAVRGRIDWEERFEKMQQHTGEHIVSGLVHSRFGYNNVGFHLGSDYCTMDFDGPISAEELRKIEWEANRAAALDLEVLVQYPSKEELEHMEYRSKIEIEGQVRIVSVPGYDVCACCAPHVKRTGEIGMIKLVNRMNYKGGERITMLCGFRALRDYEAKLAAAKEIGALLCEKENQIAGAVKRQKEELEKQRYENGRLQHQILAYRAKEIRVDEPVTAVFADDLAGDAPRELMNLLLERGACVCGVFTAAKDGGWRYVIGSRQTDVRPLGKSLNSRFEGRGGGKPGMIQGTLTGGEADIRRALEEFGRADVSETQL</sequence>
<evidence type="ECO:0000256" key="4">
    <source>
        <dbReference type="ARBA" id="ARBA00022833"/>
    </source>
</evidence>
<dbReference type="PANTHER" id="PTHR43462:SF1">
    <property type="entry name" value="ALANYL-TRNA EDITING PROTEIN AARSD1"/>
    <property type="match status" value="1"/>
</dbReference>
<evidence type="ECO:0000259" key="6">
    <source>
        <dbReference type="PROSITE" id="PS50860"/>
    </source>
</evidence>
<dbReference type="SUPFAM" id="SSF55186">
    <property type="entry name" value="ThrRS/AlaRS common domain"/>
    <property type="match status" value="1"/>
</dbReference>
<dbReference type="SUPFAM" id="SSF50447">
    <property type="entry name" value="Translation proteins"/>
    <property type="match status" value="1"/>
</dbReference>
<name>A0ABS2E7A3_9FIRM</name>
<gene>
    <name evidence="7" type="ORF">H7U36_05270</name>
</gene>
<dbReference type="Proteomes" id="UP000716906">
    <property type="component" value="Unassembled WGS sequence"/>
</dbReference>
<evidence type="ECO:0000313" key="7">
    <source>
        <dbReference type="EMBL" id="MBM6737518.1"/>
    </source>
</evidence>
<comment type="cofactor">
    <cofactor evidence="1">
        <name>Zn(2+)</name>
        <dbReference type="ChEBI" id="CHEBI:29105"/>
    </cofactor>
</comment>
<dbReference type="Pfam" id="PF07973">
    <property type="entry name" value="tRNA_SAD"/>
    <property type="match status" value="1"/>
</dbReference>
<evidence type="ECO:0000256" key="3">
    <source>
        <dbReference type="ARBA" id="ARBA00022723"/>
    </source>
</evidence>
<dbReference type="Gene3D" id="3.30.980.10">
    <property type="entry name" value="Threonyl-trna Synthetase, Chain A, domain 2"/>
    <property type="match status" value="1"/>
</dbReference>
<dbReference type="RefSeq" id="WP_191428498.1">
    <property type="nucleotide sequence ID" value="NZ_JACLYY010000004.1"/>
</dbReference>